<evidence type="ECO:0000313" key="3">
    <source>
        <dbReference type="Proteomes" id="UP000294650"/>
    </source>
</evidence>
<sequence length="263" mass="31071">MNVKQILYILLIGISLFMLTNEFHTVLSASKRQAVEEKWYQFIEFVESGSFKTAGNMLDEAWLNDILLLYGDLYESKHQYAADVFHQTKKTLLKTSVDRQKKMESARTLILMLYPAMFNDGSLHTFWKDKTTNAIYDALESHPDQFHEKFVRAATLYHQIFPSLVIQHPLDRLDQFMNIHSKLSVLMKNPDPQKQEKILFDMLRTMEETDHKEKEKENFSFLWMIFTIGGLIILTLMYASWKKYKGEKNREQDKKVDSDYKSD</sequence>
<keyword evidence="3" id="KW-1185">Reference proteome</keyword>
<accession>A0A4R3N8A0</accession>
<feature type="transmembrane region" description="Helical" evidence="1">
    <location>
        <begin position="6"/>
        <end position="23"/>
    </location>
</feature>
<dbReference type="Proteomes" id="UP000294650">
    <property type="component" value="Unassembled WGS sequence"/>
</dbReference>
<gene>
    <name evidence="2" type="ORF">EDD68_103116</name>
</gene>
<comment type="caution">
    <text evidence="2">The sequence shown here is derived from an EMBL/GenBank/DDBJ whole genome shotgun (WGS) entry which is preliminary data.</text>
</comment>
<dbReference type="Pfam" id="PF09577">
    <property type="entry name" value="Spore_YpjB"/>
    <property type="match status" value="1"/>
</dbReference>
<organism evidence="2 3">
    <name type="scientific">Melghiribacillus thermohalophilus</name>
    <dbReference type="NCBI Taxonomy" id="1324956"/>
    <lineage>
        <taxon>Bacteria</taxon>
        <taxon>Bacillati</taxon>
        <taxon>Bacillota</taxon>
        <taxon>Bacilli</taxon>
        <taxon>Bacillales</taxon>
        <taxon>Bacillaceae</taxon>
        <taxon>Melghiribacillus</taxon>
    </lineage>
</organism>
<reference evidence="2 3" key="1">
    <citation type="submission" date="2019-03" db="EMBL/GenBank/DDBJ databases">
        <title>Genomic Encyclopedia of Type Strains, Phase IV (KMG-IV): sequencing the most valuable type-strain genomes for metagenomic binning, comparative biology and taxonomic classification.</title>
        <authorList>
            <person name="Goeker M."/>
        </authorList>
    </citation>
    <scope>NUCLEOTIDE SEQUENCE [LARGE SCALE GENOMIC DNA]</scope>
    <source>
        <strain evidence="2 3">DSM 25894</strain>
    </source>
</reference>
<dbReference type="RefSeq" id="WP_132370994.1">
    <property type="nucleotide sequence ID" value="NZ_SMAN01000003.1"/>
</dbReference>
<proteinExistence type="predicted"/>
<dbReference type="InterPro" id="IPR014231">
    <property type="entry name" value="Spore_YpjB"/>
</dbReference>
<dbReference type="EMBL" id="SMAN01000003">
    <property type="protein sequence ID" value="TCT25561.1"/>
    <property type="molecule type" value="Genomic_DNA"/>
</dbReference>
<keyword evidence="1" id="KW-0472">Membrane</keyword>
<keyword evidence="1" id="KW-0812">Transmembrane</keyword>
<evidence type="ECO:0000256" key="1">
    <source>
        <dbReference type="SAM" id="Phobius"/>
    </source>
</evidence>
<evidence type="ECO:0000313" key="2">
    <source>
        <dbReference type="EMBL" id="TCT25561.1"/>
    </source>
</evidence>
<protein>
    <submittedName>
        <fullName evidence="2">Sporulation protein YpjB</fullName>
    </submittedName>
</protein>
<feature type="transmembrane region" description="Helical" evidence="1">
    <location>
        <begin position="221"/>
        <end position="241"/>
    </location>
</feature>
<dbReference type="OrthoDB" id="2988195at2"/>
<name>A0A4R3N8A0_9BACI</name>
<keyword evidence="1" id="KW-1133">Transmembrane helix</keyword>
<dbReference type="AlphaFoldDB" id="A0A4R3N8A0"/>